<dbReference type="RefSeq" id="WP_095696715.1">
    <property type="nucleotide sequence ID" value="NZ_CP016778.1"/>
</dbReference>
<dbReference type="EMBL" id="CP016778">
    <property type="protein sequence ID" value="ASY22102.1"/>
    <property type="molecule type" value="Genomic_DNA"/>
</dbReference>
<evidence type="ECO:0008006" key="4">
    <source>
        <dbReference type="Google" id="ProtNLM"/>
    </source>
</evidence>
<feature type="chain" id="PRO_5041969919" description="Ig-like domain-containing protein" evidence="1">
    <location>
        <begin position="25"/>
        <end position="483"/>
    </location>
</feature>
<evidence type="ECO:0000313" key="2">
    <source>
        <dbReference type="EMBL" id="ASY22102.1"/>
    </source>
</evidence>
<evidence type="ECO:0000313" key="3">
    <source>
        <dbReference type="Proteomes" id="UP000217194"/>
    </source>
</evidence>
<proteinExistence type="predicted"/>
<reference evidence="2 3" key="1">
    <citation type="submission" date="2016-07" db="EMBL/GenBank/DDBJ databases">
        <title>High microdiversification within the ubiquitous acI lineage of Actinobacteria.</title>
        <authorList>
            <person name="Neuenschwander S.M."/>
            <person name="Salcher M."/>
            <person name="Ghai R."/>
            <person name="Pernthaler J."/>
        </authorList>
    </citation>
    <scope>NUCLEOTIDE SEQUENCE [LARGE SCALE GENOMIC DNA]</scope>
    <source>
        <strain evidence="2">MMS-IIB-76</strain>
    </source>
</reference>
<protein>
    <recommendedName>
        <fullName evidence="4">Ig-like domain-containing protein</fullName>
    </recommendedName>
</protein>
<sequence>MKKIVFTAFLALSLVSGLTSPSIAAQTSSGSVCSKNGAIKVSNSIKLVCKKVGKSLIWTQTGANKEEKAPITVKEIPREKPSSKLTLLSSIESESILRLELAEDLYLGHCASFLVYNWGVADSYEGVFYRQKKEYLIPVDLSSKNNLPLAFTFKCPEYSIQSYTIEWALNSNSLLPTLTLLQKPIIKSEVKNVLPSNISVEPLGEIRVGFPDAKRVANSLKPLEDGYFATESNITFSTTKRLDSCVAKLLDQSGLDVKTLAYGPGIPSTYSDVSLPLSGFDRLHGFGYISYTGSKEIELRLEISCLASGTFSATYLHPAPVQLLQVIPEGACPSTYKDQILPALKPSGTNLVCRANSSGVFTWSQIGKVEAAPRTAPVPVVALSPQQLAQLKAKIISVQKLGLKARKIQQMLDTSLKESSSRKFSKEKIAQINSLKSQAQEIDSRAQRLNVDTDSRLTNLEISWIVSNFTTLETSYFEIMAAS</sequence>
<evidence type="ECO:0000256" key="1">
    <source>
        <dbReference type="SAM" id="SignalP"/>
    </source>
</evidence>
<organism evidence="2 3">
    <name type="scientific">Candidatus Planktophila versatilis</name>
    <dbReference type="NCBI Taxonomy" id="1884905"/>
    <lineage>
        <taxon>Bacteria</taxon>
        <taxon>Bacillati</taxon>
        <taxon>Actinomycetota</taxon>
        <taxon>Actinomycetes</taxon>
        <taxon>Candidatus Nanopelagicales</taxon>
        <taxon>Candidatus Nanopelagicaceae</taxon>
        <taxon>Candidatus Planktophila</taxon>
    </lineage>
</organism>
<keyword evidence="1" id="KW-0732">Signal</keyword>
<dbReference type="Proteomes" id="UP000217194">
    <property type="component" value="Chromosome"/>
</dbReference>
<accession>A0AAC9YUL3</accession>
<dbReference type="AlphaFoldDB" id="A0AAC9YUL3"/>
<feature type="signal peptide" evidence="1">
    <location>
        <begin position="1"/>
        <end position="24"/>
    </location>
</feature>
<name>A0AAC9YUL3_9ACTN</name>
<gene>
    <name evidence="2" type="ORF">A1sIIB76_00485</name>
</gene>